<dbReference type="Pfam" id="PF05517">
    <property type="entry name" value="p25-alpha"/>
    <property type="match status" value="1"/>
</dbReference>
<evidence type="ECO:0000256" key="1">
    <source>
        <dbReference type="ARBA" id="ARBA00010994"/>
    </source>
</evidence>
<dbReference type="Gene3D" id="1.10.238.10">
    <property type="entry name" value="EF-hand"/>
    <property type="match status" value="1"/>
</dbReference>
<dbReference type="EMBL" id="CP092883">
    <property type="protein sequence ID" value="UYV81975.1"/>
    <property type="molecule type" value="Genomic_DNA"/>
</dbReference>
<comment type="similarity">
    <text evidence="1">Belongs to the TPPP family.</text>
</comment>
<evidence type="ECO:0000313" key="3">
    <source>
        <dbReference type="Proteomes" id="UP001235939"/>
    </source>
</evidence>
<name>A0ABY6LR23_9ARAC</name>
<gene>
    <name evidence="2" type="ORF">LAZ67_21000278</name>
</gene>
<accession>A0ABY6LR23</accession>
<proteinExistence type="inferred from homology"/>
<dbReference type="PANTHER" id="PTHR12932:SF9">
    <property type="entry name" value="TUBULIN POLYMERIZATION-PROMOTING PROTEIN HOMOLOG"/>
    <property type="match status" value="1"/>
</dbReference>
<sequence>MRVPGASRVEETRQLARLETLKAQEKDKARYDSKHEAMDYNVGYLVWIFIPIRKVGLSEKLMKSAIAKGSTTKVKPNGLMARPGPFEEQFKLFAKFGDGYHEGGTITLSNSDRWMRQAKVIDGKNLTTADTSVYYKKIARTKKSLTIDEFRLYLEHIAKSKNLKYEDIVSKLANCGKPETTNTTHVENLDVVKRLTDPGRQKMEQCERSSE</sequence>
<dbReference type="InterPro" id="IPR011992">
    <property type="entry name" value="EF-hand-dom_pair"/>
</dbReference>
<organism evidence="2 3">
    <name type="scientific">Cordylochernes scorpioides</name>
    <dbReference type="NCBI Taxonomy" id="51811"/>
    <lineage>
        <taxon>Eukaryota</taxon>
        <taxon>Metazoa</taxon>
        <taxon>Ecdysozoa</taxon>
        <taxon>Arthropoda</taxon>
        <taxon>Chelicerata</taxon>
        <taxon>Arachnida</taxon>
        <taxon>Pseudoscorpiones</taxon>
        <taxon>Cheliferoidea</taxon>
        <taxon>Chernetidae</taxon>
        <taxon>Cordylochernes</taxon>
    </lineage>
</organism>
<dbReference type="InterPro" id="IPR008907">
    <property type="entry name" value="TPP/p25"/>
</dbReference>
<protein>
    <submittedName>
        <fullName evidence="2">TPPP</fullName>
    </submittedName>
</protein>
<dbReference type="PANTHER" id="PTHR12932">
    <property type="entry name" value="P25 ALPHA-RELATED"/>
    <property type="match status" value="1"/>
</dbReference>
<reference evidence="2 3" key="1">
    <citation type="submission" date="2022-01" db="EMBL/GenBank/DDBJ databases">
        <title>A chromosomal length assembly of Cordylochernes scorpioides.</title>
        <authorList>
            <person name="Zeh D."/>
            <person name="Zeh J."/>
        </authorList>
    </citation>
    <scope>NUCLEOTIDE SEQUENCE [LARGE SCALE GENOMIC DNA]</scope>
    <source>
        <strain evidence="2">IN4F17</strain>
        <tissue evidence="2">Whole Body</tissue>
    </source>
</reference>
<evidence type="ECO:0000313" key="2">
    <source>
        <dbReference type="EMBL" id="UYV81975.1"/>
    </source>
</evidence>
<dbReference type="Proteomes" id="UP001235939">
    <property type="component" value="Chromosome 21"/>
</dbReference>
<dbReference type="SUPFAM" id="SSF47473">
    <property type="entry name" value="EF-hand"/>
    <property type="match status" value="1"/>
</dbReference>
<keyword evidence="3" id="KW-1185">Reference proteome</keyword>